<dbReference type="Proteomes" id="UP000836387">
    <property type="component" value="Unassembled WGS sequence"/>
</dbReference>
<evidence type="ECO:0000313" key="2">
    <source>
        <dbReference type="Proteomes" id="UP000836387"/>
    </source>
</evidence>
<reference evidence="1" key="2">
    <citation type="submission" date="2021-10" db="EMBL/GenBank/DDBJ databases">
        <authorList>
            <person name="Piombo E."/>
        </authorList>
    </citation>
    <scope>NUCLEOTIDE SEQUENCE</scope>
</reference>
<protein>
    <submittedName>
        <fullName evidence="1">Uncharacterized protein</fullName>
    </submittedName>
</protein>
<keyword evidence="2" id="KW-1185">Reference proteome</keyword>
<comment type="caution">
    <text evidence="1">The sequence shown here is derived from an EMBL/GenBank/DDBJ whole genome shotgun (WGS) entry which is preliminary data.</text>
</comment>
<gene>
    <name evidence="1" type="ORF">CRV2_00017417</name>
</gene>
<name>A0ACA9UQQ6_BIOOC</name>
<evidence type="ECO:0000313" key="1">
    <source>
        <dbReference type="EMBL" id="CAG9955627.1"/>
    </source>
</evidence>
<organism evidence="1 2">
    <name type="scientific">Clonostachys rosea f. rosea IK726</name>
    <dbReference type="NCBI Taxonomy" id="1349383"/>
    <lineage>
        <taxon>Eukaryota</taxon>
        <taxon>Fungi</taxon>
        <taxon>Dikarya</taxon>
        <taxon>Ascomycota</taxon>
        <taxon>Pezizomycotina</taxon>
        <taxon>Sordariomycetes</taxon>
        <taxon>Hypocreomycetidae</taxon>
        <taxon>Hypocreales</taxon>
        <taxon>Bionectriaceae</taxon>
        <taxon>Clonostachys</taxon>
    </lineage>
</organism>
<sequence length="402" mass="42917">MGLGDEVSRGMCEALVRAGSGATAYISESLLQDHDHLVEKSKIMAKTIGRAPIRIRPINWGMALNSTQSQGSNDDEALGPRAKSDNLAPPKATQQAPPSGTMFWAIRSSRFAIINGTPRDTKVTVTYEVPGGDSGSQTLEVQRKRKAPGKLIHCLAARALIQTLEDKLVNTSSADERYWIEAEIVRLGKTYSLASTQTSFIATMNGFGIKTNARADAPTQNRSLLAGVPMDNTSSLSFVSTLAPSQASTAHSFASFAAMPTHLAAPSMKIAQSPSMLAAASSHQVDAGDLGLPNKDDLTNVLAAQEADGSFNSSRVEQLVFPDTGIPEIAAFICALEGRDHIKNQIWHAICVIAFLREKHGGRSSDWSTASSKAEKFANTNLCCIFGLQSGQVETILAKSLE</sequence>
<proteinExistence type="predicted"/>
<dbReference type="EMBL" id="CADEHS020000596">
    <property type="protein sequence ID" value="CAG9955627.1"/>
    <property type="molecule type" value="Genomic_DNA"/>
</dbReference>
<reference evidence="1" key="1">
    <citation type="submission" date="2020-04" db="EMBL/GenBank/DDBJ databases">
        <authorList>
            <person name="Broberg M."/>
        </authorList>
    </citation>
    <scope>NUCLEOTIDE SEQUENCE</scope>
</reference>
<accession>A0ACA9UQQ6</accession>